<feature type="transmembrane region" description="Helical" evidence="2">
    <location>
        <begin position="249"/>
        <end position="274"/>
    </location>
</feature>
<keyword evidence="2" id="KW-0472">Membrane</keyword>
<comment type="caution">
    <text evidence="3">The sequence shown here is derived from an EMBL/GenBank/DDBJ whole genome shotgun (WGS) entry which is preliminary data.</text>
</comment>
<dbReference type="AlphaFoldDB" id="A0AAE0F7V9"/>
<keyword evidence="2" id="KW-0812">Transmembrane</keyword>
<accession>A0AAE0F7V9</accession>
<gene>
    <name evidence="3" type="ORF">CYMTET_36227</name>
</gene>
<feature type="region of interest" description="Disordered" evidence="1">
    <location>
        <begin position="154"/>
        <end position="204"/>
    </location>
</feature>
<keyword evidence="2" id="KW-1133">Transmembrane helix</keyword>
<name>A0AAE0F7V9_9CHLO</name>
<proteinExistence type="predicted"/>
<feature type="non-terminal residue" evidence="3">
    <location>
        <position position="1"/>
    </location>
</feature>
<evidence type="ECO:0000256" key="2">
    <source>
        <dbReference type="SAM" id="Phobius"/>
    </source>
</evidence>
<dbReference type="Proteomes" id="UP001190700">
    <property type="component" value="Unassembled WGS sequence"/>
</dbReference>
<sequence length="305" mass="32941">VYGRGSIISGGGLVSVLTNHLQVAVQQLAVLSSEDYPDYFRGFVLRQANIVDVSFVRWVGLQCMVASSSSDPHFSRVFGLDRFYLNFSLKARRRSVMYLNQRGYTANRAAGVHEAAQSSEAALAAEGRSAPKGRALWSTNPAYATTALSAEELHAGEGSQRPEAEPSLCDSGTAPVEGSGEAHEVEDGGSSRGQGGSWQRWRLPEPPLGGQTKALLNECATLVEMTEPLGGGAGHVKNRSKWIPEHVRAYSVFTTFALIFIHPTVSTVCFYVFYCDGMAPAGRPSPRVPTLPRLCSLHRLMNGLP</sequence>
<protein>
    <submittedName>
        <fullName evidence="3">Uncharacterized protein</fullName>
    </submittedName>
</protein>
<organism evidence="3 4">
    <name type="scientific">Cymbomonas tetramitiformis</name>
    <dbReference type="NCBI Taxonomy" id="36881"/>
    <lineage>
        <taxon>Eukaryota</taxon>
        <taxon>Viridiplantae</taxon>
        <taxon>Chlorophyta</taxon>
        <taxon>Pyramimonadophyceae</taxon>
        <taxon>Pyramimonadales</taxon>
        <taxon>Pyramimonadaceae</taxon>
        <taxon>Cymbomonas</taxon>
    </lineage>
</organism>
<keyword evidence="4" id="KW-1185">Reference proteome</keyword>
<evidence type="ECO:0000313" key="3">
    <source>
        <dbReference type="EMBL" id="KAK3254560.1"/>
    </source>
</evidence>
<evidence type="ECO:0000313" key="4">
    <source>
        <dbReference type="Proteomes" id="UP001190700"/>
    </source>
</evidence>
<evidence type="ECO:0000256" key="1">
    <source>
        <dbReference type="SAM" id="MobiDB-lite"/>
    </source>
</evidence>
<dbReference type="EMBL" id="LGRX02023420">
    <property type="protein sequence ID" value="KAK3254560.1"/>
    <property type="molecule type" value="Genomic_DNA"/>
</dbReference>
<feature type="compositionally biased region" description="Basic and acidic residues" evidence="1">
    <location>
        <begin position="154"/>
        <end position="164"/>
    </location>
</feature>
<reference evidence="3 4" key="1">
    <citation type="journal article" date="2015" name="Genome Biol. Evol.">
        <title>Comparative Genomics of a Bacterivorous Green Alga Reveals Evolutionary Causalities and Consequences of Phago-Mixotrophic Mode of Nutrition.</title>
        <authorList>
            <person name="Burns J.A."/>
            <person name="Paasch A."/>
            <person name="Narechania A."/>
            <person name="Kim E."/>
        </authorList>
    </citation>
    <scope>NUCLEOTIDE SEQUENCE [LARGE SCALE GENOMIC DNA]</scope>
    <source>
        <strain evidence="3 4">PLY_AMNH</strain>
    </source>
</reference>